<evidence type="ECO:0000313" key="9">
    <source>
        <dbReference type="Proteomes" id="UP001194746"/>
    </source>
</evidence>
<dbReference type="Pfam" id="PF07690">
    <property type="entry name" value="MFS_1"/>
    <property type="match status" value="1"/>
</dbReference>
<comment type="subcellular location">
    <subcellularLocation>
        <location evidence="1">Membrane</location>
        <topology evidence="1">Multi-pass membrane protein</topology>
    </subcellularLocation>
</comment>
<feature type="transmembrane region" description="Helical" evidence="6">
    <location>
        <begin position="36"/>
        <end position="59"/>
    </location>
</feature>
<organism evidence="8 9">
    <name type="scientific">Aspergillus nanangensis</name>
    <dbReference type="NCBI Taxonomy" id="2582783"/>
    <lineage>
        <taxon>Eukaryota</taxon>
        <taxon>Fungi</taxon>
        <taxon>Dikarya</taxon>
        <taxon>Ascomycota</taxon>
        <taxon>Pezizomycotina</taxon>
        <taxon>Eurotiomycetes</taxon>
        <taxon>Eurotiomycetidae</taxon>
        <taxon>Eurotiales</taxon>
        <taxon>Aspergillaceae</taxon>
        <taxon>Aspergillus</taxon>
        <taxon>Aspergillus subgen. Circumdati</taxon>
    </lineage>
</organism>
<dbReference type="AlphaFoldDB" id="A0AAD4GUG4"/>
<dbReference type="Proteomes" id="UP001194746">
    <property type="component" value="Unassembled WGS sequence"/>
</dbReference>
<sequence length="462" mass="50326">MPSLSQSFHFGTDSKSPPTSADRTSNAPELSSQRRYLILFIVSWNTLVITFLSTSLLVATPEIALDLKTTSEILNVTNSGVLLAMGFSSLIWSPLAEIISRRYSYTAAILVTFAASIGTAVAPDMKTFTAMRVLSGITGTYFMVAGQTIIADIFIPVARGRATGFMQVGSVAGTAVGPCISGVIITFSHWRSIYWLQVAMSGLGLILTIVFIPNIQSEVRQLHEEISLKDISASEVLRRFNPTKIFKQFLRPQVFLADLCCGFLAVTQYGLLTAIRHIINPRFNLTTPLISGLFYLAPGLGFVIGCLVGGRLSDRTVKRYIVKRDGLRLPKDRLNSGILYFFTILPVSMLLFGWCLDKRFGGLVLPIVMACWIGIGLIGAWNGLNTYNAEVIPAERSEVVCSKYILQYIFAAAATAAVVPMINAIGVGWSFTIFTVLKLMGGGLLFVIARLAPDTGIWAYTG</sequence>
<gene>
    <name evidence="8" type="ORF">FE257_007013</name>
</gene>
<evidence type="ECO:0000259" key="7">
    <source>
        <dbReference type="PROSITE" id="PS50850"/>
    </source>
</evidence>
<dbReference type="PANTHER" id="PTHR23502:SF152">
    <property type="entry name" value="MAJOR FACILITATOR SUPERFAMILY (MFS) PROFILE DOMAIN-CONTAINING PROTEIN-RELATED"/>
    <property type="match status" value="1"/>
</dbReference>
<dbReference type="GO" id="GO:0022857">
    <property type="term" value="F:transmembrane transporter activity"/>
    <property type="evidence" value="ECO:0007669"/>
    <property type="project" value="InterPro"/>
</dbReference>
<dbReference type="PROSITE" id="PS50850">
    <property type="entry name" value="MFS"/>
    <property type="match status" value="1"/>
</dbReference>
<evidence type="ECO:0000256" key="4">
    <source>
        <dbReference type="ARBA" id="ARBA00023136"/>
    </source>
</evidence>
<feature type="transmembrane region" description="Helical" evidence="6">
    <location>
        <begin position="167"/>
        <end position="187"/>
    </location>
</feature>
<feature type="transmembrane region" description="Helical" evidence="6">
    <location>
        <begin position="334"/>
        <end position="354"/>
    </location>
</feature>
<dbReference type="InterPro" id="IPR036259">
    <property type="entry name" value="MFS_trans_sf"/>
</dbReference>
<keyword evidence="9" id="KW-1185">Reference proteome</keyword>
<reference evidence="8" key="1">
    <citation type="journal article" date="2019" name="Beilstein J. Org. Chem.">
        <title>Nanangenines: drimane sesquiterpenoids as the dominant metabolite cohort of a novel Australian fungus, Aspergillus nanangensis.</title>
        <authorList>
            <person name="Lacey H.J."/>
            <person name="Gilchrist C.L.M."/>
            <person name="Crombie A."/>
            <person name="Kalaitzis J.A."/>
            <person name="Vuong D."/>
            <person name="Rutledge P.J."/>
            <person name="Turner P."/>
            <person name="Pitt J.I."/>
            <person name="Lacey E."/>
            <person name="Chooi Y.H."/>
            <person name="Piggott A.M."/>
        </authorList>
    </citation>
    <scope>NUCLEOTIDE SEQUENCE</scope>
    <source>
        <strain evidence="8">MST-FP2251</strain>
    </source>
</reference>
<proteinExistence type="predicted"/>
<accession>A0AAD4GUG4</accession>
<feature type="transmembrane region" description="Helical" evidence="6">
    <location>
        <begin position="431"/>
        <end position="452"/>
    </location>
</feature>
<evidence type="ECO:0000256" key="6">
    <source>
        <dbReference type="SAM" id="Phobius"/>
    </source>
</evidence>
<keyword evidence="3 6" id="KW-1133">Transmembrane helix</keyword>
<reference evidence="8" key="2">
    <citation type="submission" date="2020-02" db="EMBL/GenBank/DDBJ databases">
        <authorList>
            <person name="Gilchrist C.L.M."/>
            <person name="Chooi Y.-H."/>
        </authorList>
    </citation>
    <scope>NUCLEOTIDE SEQUENCE</scope>
    <source>
        <strain evidence="8">MST-FP2251</strain>
    </source>
</reference>
<dbReference type="GO" id="GO:0005886">
    <property type="term" value="C:plasma membrane"/>
    <property type="evidence" value="ECO:0007669"/>
    <property type="project" value="TreeGrafter"/>
</dbReference>
<keyword evidence="2 6" id="KW-0812">Transmembrane</keyword>
<dbReference type="InterPro" id="IPR011701">
    <property type="entry name" value="MFS"/>
</dbReference>
<feature type="transmembrane region" description="Helical" evidence="6">
    <location>
        <begin position="292"/>
        <end position="313"/>
    </location>
</feature>
<keyword evidence="4 6" id="KW-0472">Membrane</keyword>
<dbReference type="EMBL" id="VCAU01000033">
    <property type="protein sequence ID" value="KAF9889707.1"/>
    <property type="molecule type" value="Genomic_DNA"/>
</dbReference>
<feature type="transmembrane region" description="Helical" evidence="6">
    <location>
        <begin position="254"/>
        <end position="272"/>
    </location>
</feature>
<protein>
    <recommendedName>
        <fullName evidence="7">Major facilitator superfamily (MFS) profile domain-containing protein</fullName>
    </recommendedName>
</protein>
<evidence type="ECO:0000256" key="2">
    <source>
        <dbReference type="ARBA" id="ARBA00022692"/>
    </source>
</evidence>
<evidence type="ECO:0000313" key="8">
    <source>
        <dbReference type="EMBL" id="KAF9889707.1"/>
    </source>
</evidence>
<evidence type="ECO:0000256" key="1">
    <source>
        <dbReference type="ARBA" id="ARBA00004141"/>
    </source>
</evidence>
<evidence type="ECO:0000256" key="3">
    <source>
        <dbReference type="ARBA" id="ARBA00022989"/>
    </source>
</evidence>
<dbReference type="SUPFAM" id="SSF103473">
    <property type="entry name" value="MFS general substrate transporter"/>
    <property type="match status" value="1"/>
</dbReference>
<dbReference type="Gene3D" id="1.20.1250.20">
    <property type="entry name" value="MFS general substrate transporter like domains"/>
    <property type="match status" value="1"/>
</dbReference>
<feature type="transmembrane region" description="Helical" evidence="6">
    <location>
        <begin position="405"/>
        <end position="425"/>
    </location>
</feature>
<dbReference type="PANTHER" id="PTHR23502">
    <property type="entry name" value="MAJOR FACILITATOR SUPERFAMILY"/>
    <property type="match status" value="1"/>
</dbReference>
<feature type="domain" description="Major facilitator superfamily (MFS) profile" evidence="7">
    <location>
        <begin position="38"/>
        <end position="453"/>
    </location>
</feature>
<evidence type="ECO:0000256" key="5">
    <source>
        <dbReference type="SAM" id="MobiDB-lite"/>
    </source>
</evidence>
<feature type="transmembrane region" description="Helical" evidence="6">
    <location>
        <begin position="134"/>
        <end position="155"/>
    </location>
</feature>
<feature type="transmembrane region" description="Helical" evidence="6">
    <location>
        <begin position="79"/>
        <end position="96"/>
    </location>
</feature>
<feature type="transmembrane region" description="Helical" evidence="6">
    <location>
        <begin position="193"/>
        <end position="212"/>
    </location>
</feature>
<comment type="caution">
    <text evidence="8">The sequence shown here is derived from an EMBL/GenBank/DDBJ whole genome shotgun (WGS) entry which is preliminary data.</text>
</comment>
<feature type="region of interest" description="Disordered" evidence="5">
    <location>
        <begin position="1"/>
        <end position="27"/>
    </location>
</feature>
<name>A0AAD4GUG4_ASPNN</name>
<dbReference type="InterPro" id="IPR020846">
    <property type="entry name" value="MFS_dom"/>
</dbReference>
<feature type="transmembrane region" description="Helical" evidence="6">
    <location>
        <begin position="103"/>
        <end position="122"/>
    </location>
</feature>
<feature type="transmembrane region" description="Helical" evidence="6">
    <location>
        <begin position="360"/>
        <end position="384"/>
    </location>
</feature>